<keyword evidence="1" id="KW-0812">Transmembrane</keyword>
<dbReference type="AlphaFoldDB" id="A0A9W7GBX0"/>
<dbReference type="Pfam" id="PF05608">
    <property type="entry name" value="RTE1"/>
    <property type="match status" value="2"/>
</dbReference>
<keyword evidence="1" id="KW-0472">Membrane</keyword>
<evidence type="ECO:0000313" key="2">
    <source>
        <dbReference type="EMBL" id="GMI40620.1"/>
    </source>
</evidence>
<comment type="caution">
    <text evidence="2">The sequence shown here is derived from an EMBL/GenBank/DDBJ whole genome shotgun (WGS) entry which is preliminary data.</text>
</comment>
<keyword evidence="3" id="KW-1185">Reference proteome</keyword>
<accession>A0A9W7GBX0</accession>
<keyword evidence="1" id="KW-1133">Transmembrane helix</keyword>
<dbReference type="EMBL" id="BRYA01000132">
    <property type="protein sequence ID" value="GMI40620.1"/>
    <property type="molecule type" value="Genomic_DNA"/>
</dbReference>
<feature type="transmembrane region" description="Helical" evidence="1">
    <location>
        <begin position="153"/>
        <end position="170"/>
    </location>
</feature>
<organism evidence="2 3">
    <name type="scientific">Triparma columacea</name>
    <dbReference type="NCBI Taxonomy" id="722753"/>
    <lineage>
        <taxon>Eukaryota</taxon>
        <taxon>Sar</taxon>
        <taxon>Stramenopiles</taxon>
        <taxon>Ochrophyta</taxon>
        <taxon>Bolidophyceae</taxon>
        <taxon>Parmales</taxon>
        <taxon>Triparmaceae</taxon>
        <taxon>Triparma</taxon>
    </lineage>
</organism>
<dbReference type="PANTHER" id="PTHR20921">
    <property type="entry name" value="TRANSMEMBRANE PROTEIN 222"/>
    <property type="match status" value="1"/>
</dbReference>
<dbReference type="Proteomes" id="UP001165065">
    <property type="component" value="Unassembled WGS sequence"/>
</dbReference>
<dbReference type="OrthoDB" id="267284at2759"/>
<reference evidence="3" key="1">
    <citation type="journal article" date="2023" name="Commun. Biol.">
        <title>Genome analysis of Parmales, the sister group of diatoms, reveals the evolutionary specialization of diatoms from phago-mixotrophs to photoautotrophs.</title>
        <authorList>
            <person name="Ban H."/>
            <person name="Sato S."/>
            <person name="Yoshikawa S."/>
            <person name="Yamada K."/>
            <person name="Nakamura Y."/>
            <person name="Ichinomiya M."/>
            <person name="Sato N."/>
            <person name="Blanc-Mathieu R."/>
            <person name="Endo H."/>
            <person name="Kuwata A."/>
            <person name="Ogata H."/>
        </authorList>
    </citation>
    <scope>NUCLEOTIDE SEQUENCE [LARGE SCALE GENOMIC DNA]</scope>
</reference>
<sequence length="172" mass="19382">MSSSSSPTFTDIANAPPNLPMSITWSPLPPITWFCPIIGHTGISFSPHTSNGQISDFQGPYFVSTAGHMAFGPPTRYIPISPSDVDPQIWDEGVHHANRVYAGRMHNLFCDNCHSHVCCALNQMGYKNFRRWNMVILAFYVFFWGRFENFGDFLKTFGPFTLLFVVIILLKG</sequence>
<proteinExistence type="predicted"/>
<protein>
    <submittedName>
        <fullName evidence="2">Uncharacterized protein</fullName>
    </submittedName>
</protein>
<dbReference type="PANTHER" id="PTHR20921:SF0">
    <property type="entry name" value="TRANSMEMBRANE PROTEIN 222"/>
    <property type="match status" value="1"/>
</dbReference>
<dbReference type="InterPro" id="IPR008496">
    <property type="entry name" value="TMEM222/RTE1"/>
</dbReference>
<evidence type="ECO:0000256" key="1">
    <source>
        <dbReference type="SAM" id="Phobius"/>
    </source>
</evidence>
<feature type="transmembrane region" description="Helical" evidence="1">
    <location>
        <begin position="131"/>
        <end position="147"/>
    </location>
</feature>
<gene>
    <name evidence="2" type="ORF">TrCOL_g7884</name>
</gene>
<name>A0A9W7GBX0_9STRA</name>
<evidence type="ECO:0000313" key="3">
    <source>
        <dbReference type="Proteomes" id="UP001165065"/>
    </source>
</evidence>